<keyword evidence="3" id="KW-1185">Reference proteome</keyword>
<evidence type="ECO:0000259" key="1">
    <source>
        <dbReference type="Pfam" id="PF13472"/>
    </source>
</evidence>
<dbReference type="GO" id="GO:0016788">
    <property type="term" value="F:hydrolase activity, acting on ester bonds"/>
    <property type="evidence" value="ECO:0007669"/>
    <property type="project" value="UniProtKB-ARBA"/>
</dbReference>
<reference evidence="2 3" key="1">
    <citation type="submission" date="2015-12" db="EMBL/GenBank/DDBJ databases">
        <authorList>
            <person name="Shamseldin A."/>
            <person name="Moawad H."/>
            <person name="Abd El-Rahim W.M."/>
            <person name="Sadowsky M.J."/>
        </authorList>
    </citation>
    <scope>NUCLEOTIDE SEQUENCE [LARGE SCALE GENOMIC DNA]</scope>
    <source>
        <strain evidence="2 3">SJ5A-1</strain>
    </source>
</reference>
<dbReference type="InterPro" id="IPR013830">
    <property type="entry name" value="SGNH_hydro"/>
</dbReference>
<dbReference type="Proteomes" id="UP000054396">
    <property type="component" value="Unassembled WGS sequence"/>
</dbReference>
<sequence>MRWLVPVLFLVLSACGRGVPGDAPVVVAGDSVMAWNRVQGGSVADGLERLLEVQAGDVSLPLARVMDGRGALNIPNQLEGVDAPWVVLNGGANDLGVGCTGGNSRAILDRLIAQDGRSGAIPQMVAEQRARGSRVVWVDYYTSPRYAGTSCVPIYDEMEDRLRRMAEADPGVTLVDMGDVLPSSDLSLFASDRIHPSAAGSARIAQLVAAHLRDVDPERFAPAR</sequence>
<gene>
    <name evidence="2" type="ORF">AVJ23_12790</name>
</gene>
<dbReference type="Pfam" id="PF13472">
    <property type="entry name" value="Lipase_GDSL_2"/>
    <property type="match status" value="1"/>
</dbReference>
<proteinExistence type="predicted"/>
<feature type="domain" description="SGNH hydrolase-type esterase" evidence="1">
    <location>
        <begin position="29"/>
        <end position="202"/>
    </location>
</feature>
<dbReference type="InterPro" id="IPR036514">
    <property type="entry name" value="SGNH_hydro_sf"/>
</dbReference>
<protein>
    <submittedName>
        <fullName evidence="2">GDSL family lipase</fullName>
    </submittedName>
</protein>
<dbReference type="CDD" id="cd00229">
    <property type="entry name" value="SGNH_hydrolase"/>
    <property type="match status" value="1"/>
</dbReference>
<dbReference type="AlphaFoldDB" id="A0A0W7WIE2"/>
<comment type="caution">
    <text evidence="2">The sequence shown here is derived from an EMBL/GenBank/DDBJ whole genome shotgun (WGS) entry which is preliminary data.</text>
</comment>
<dbReference type="EMBL" id="LPXO01000007">
    <property type="protein sequence ID" value="KUF10279.1"/>
    <property type="molecule type" value="Genomic_DNA"/>
</dbReference>
<dbReference type="Gene3D" id="3.40.50.1110">
    <property type="entry name" value="SGNH hydrolase"/>
    <property type="match status" value="1"/>
</dbReference>
<organism evidence="2 3">
    <name type="scientific">Pseudoponticoccus marisrubri</name>
    <dbReference type="NCBI Taxonomy" id="1685382"/>
    <lineage>
        <taxon>Bacteria</taxon>
        <taxon>Pseudomonadati</taxon>
        <taxon>Pseudomonadota</taxon>
        <taxon>Alphaproteobacteria</taxon>
        <taxon>Rhodobacterales</taxon>
        <taxon>Roseobacteraceae</taxon>
        <taxon>Pseudoponticoccus</taxon>
    </lineage>
</organism>
<dbReference type="RefSeq" id="WP_058862597.1">
    <property type="nucleotide sequence ID" value="NZ_LPXO01000007.1"/>
</dbReference>
<dbReference type="PROSITE" id="PS51257">
    <property type="entry name" value="PROKAR_LIPOPROTEIN"/>
    <property type="match status" value="1"/>
</dbReference>
<accession>A0A0W7WIE2</accession>
<evidence type="ECO:0000313" key="2">
    <source>
        <dbReference type="EMBL" id="KUF10279.1"/>
    </source>
</evidence>
<name>A0A0W7WIE2_9RHOB</name>
<evidence type="ECO:0000313" key="3">
    <source>
        <dbReference type="Proteomes" id="UP000054396"/>
    </source>
</evidence>
<dbReference type="OrthoDB" id="7840049at2"/>
<dbReference type="STRING" id="1685382.AVJ23_12790"/>
<dbReference type="SUPFAM" id="SSF52266">
    <property type="entry name" value="SGNH hydrolase"/>
    <property type="match status" value="1"/>
</dbReference>